<dbReference type="PANTHER" id="PTHR43133:SF46">
    <property type="entry name" value="RNA POLYMERASE SIGMA-70 FACTOR ECF SUBFAMILY"/>
    <property type="match status" value="1"/>
</dbReference>
<keyword evidence="4" id="KW-0804">Transcription</keyword>
<dbReference type="GO" id="GO:0016987">
    <property type="term" value="F:sigma factor activity"/>
    <property type="evidence" value="ECO:0007669"/>
    <property type="project" value="UniProtKB-KW"/>
</dbReference>
<dbReference type="InterPro" id="IPR013325">
    <property type="entry name" value="RNA_pol_sigma_r2"/>
</dbReference>
<evidence type="ECO:0000259" key="5">
    <source>
        <dbReference type="Pfam" id="PF04542"/>
    </source>
</evidence>
<keyword evidence="3" id="KW-0731">Sigma factor</keyword>
<evidence type="ECO:0000256" key="2">
    <source>
        <dbReference type="ARBA" id="ARBA00023015"/>
    </source>
</evidence>
<dbReference type="RefSeq" id="WP_118406302.1">
    <property type="nucleotide sequence ID" value="NZ_CAUENT010000048.1"/>
</dbReference>
<dbReference type="NCBIfam" id="TIGR02937">
    <property type="entry name" value="sigma70-ECF"/>
    <property type="match status" value="1"/>
</dbReference>
<evidence type="ECO:0000259" key="6">
    <source>
        <dbReference type="Pfam" id="PF08281"/>
    </source>
</evidence>
<dbReference type="Gene3D" id="1.10.10.10">
    <property type="entry name" value="Winged helix-like DNA-binding domain superfamily/Winged helix DNA-binding domain"/>
    <property type="match status" value="1"/>
</dbReference>
<accession>A0A5B3GN33</accession>
<dbReference type="InterPro" id="IPR007627">
    <property type="entry name" value="RNA_pol_sigma70_r2"/>
</dbReference>
<dbReference type="Pfam" id="PF08281">
    <property type="entry name" value="Sigma70_r4_2"/>
    <property type="match status" value="1"/>
</dbReference>
<sequence length="195" mass="23243">MTQAILDTHEFDRLYSEYKSRFIVIAYALLRDKTLAEDLVTDSFLLLWEKRQEIQLSQNEFPAYILGIVRHKCIDALRERQTHLQIQHQMYLRGMRNIRTSLGLLEDCDLSKVLFHKDVEEIFRRRLAEMPELSAQIFIANRFEDQTYQQIAERYGISVRKVTREIQRCLHLLREDLGDYLPVVMLLFPNLLSKP</sequence>
<dbReference type="EMBL" id="VVXJ01000020">
    <property type="protein sequence ID" value="KAA2375024.1"/>
    <property type="molecule type" value="Genomic_DNA"/>
</dbReference>
<protein>
    <submittedName>
        <fullName evidence="7">RNA polymerase sigma-70 factor</fullName>
    </submittedName>
</protein>
<feature type="domain" description="RNA polymerase sigma factor 70 region 4 type 2" evidence="6">
    <location>
        <begin position="121"/>
        <end position="168"/>
    </location>
</feature>
<proteinExistence type="inferred from homology"/>
<dbReference type="InterPro" id="IPR039425">
    <property type="entry name" value="RNA_pol_sigma-70-like"/>
</dbReference>
<dbReference type="PANTHER" id="PTHR43133">
    <property type="entry name" value="RNA POLYMERASE ECF-TYPE SIGMA FACTO"/>
    <property type="match status" value="1"/>
</dbReference>
<dbReference type="Pfam" id="PF04542">
    <property type="entry name" value="Sigma70_r2"/>
    <property type="match status" value="1"/>
</dbReference>
<dbReference type="GO" id="GO:0003677">
    <property type="term" value="F:DNA binding"/>
    <property type="evidence" value="ECO:0007669"/>
    <property type="project" value="InterPro"/>
</dbReference>
<dbReference type="GO" id="GO:0006352">
    <property type="term" value="P:DNA-templated transcription initiation"/>
    <property type="evidence" value="ECO:0007669"/>
    <property type="project" value="InterPro"/>
</dbReference>
<evidence type="ECO:0000256" key="3">
    <source>
        <dbReference type="ARBA" id="ARBA00023082"/>
    </source>
</evidence>
<comment type="caution">
    <text evidence="7">The sequence shown here is derived from an EMBL/GenBank/DDBJ whole genome shotgun (WGS) entry which is preliminary data.</text>
</comment>
<evidence type="ECO:0000313" key="8">
    <source>
        <dbReference type="Proteomes" id="UP000322658"/>
    </source>
</evidence>
<feature type="domain" description="RNA polymerase sigma-70 region 2" evidence="5">
    <location>
        <begin position="14"/>
        <end position="81"/>
    </location>
</feature>
<dbReference type="InterPro" id="IPR014327">
    <property type="entry name" value="RNA_pol_sigma70_bacteroid"/>
</dbReference>
<dbReference type="AlphaFoldDB" id="A0A5B3GN33"/>
<comment type="similarity">
    <text evidence="1">Belongs to the sigma-70 factor family. ECF subfamily.</text>
</comment>
<reference evidence="7 8" key="1">
    <citation type="journal article" date="2019" name="Nat. Med.">
        <title>A library of human gut bacterial isolates paired with longitudinal multiomics data enables mechanistic microbiome research.</title>
        <authorList>
            <person name="Poyet M."/>
            <person name="Groussin M."/>
            <person name="Gibbons S.M."/>
            <person name="Avila-Pacheco J."/>
            <person name="Jiang X."/>
            <person name="Kearney S.M."/>
            <person name="Perrotta A.R."/>
            <person name="Berdy B."/>
            <person name="Zhao S."/>
            <person name="Lieberman T.D."/>
            <person name="Swanson P.K."/>
            <person name="Smith M."/>
            <person name="Roesemann S."/>
            <person name="Alexander J.E."/>
            <person name="Rich S.A."/>
            <person name="Livny J."/>
            <person name="Vlamakis H."/>
            <person name="Clish C."/>
            <person name="Bullock K."/>
            <person name="Deik A."/>
            <person name="Scott J."/>
            <person name="Pierce K.A."/>
            <person name="Xavier R.J."/>
            <person name="Alm E.J."/>
        </authorList>
    </citation>
    <scope>NUCLEOTIDE SEQUENCE [LARGE SCALE GENOMIC DNA]</scope>
    <source>
        <strain evidence="7 8">BIOML-A1</strain>
    </source>
</reference>
<evidence type="ECO:0000256" key="4">
    <source>
        <dbReference type="ARBA" id="ARBA00023163"/>
    </source>
</evidence>
<evidence type="ECO:0000313" key="7">
    <source>
        <dbReference type="EMBL" id="KAA2375024.1"/>
    </source>
</evidence>
<dbReference type="InterPro" id="IPR014284">
    <property type="entry name" value="RNA_pol_sigma-70_dom"/>
</dbReference>
<dbReference type="NCBIfam" id="TIGR02985">
    <property type="entry name" value="Sig70_bacteroi1"/>
    <property type="match status" value="1"/>
</dbReference>
<dbReference type="Gene3D" id="1.10.1740.10">
    <property type="match status" value="1"/>
</dbReference>
<evidence type="ECO:0000256" key="1">
    <source>
        <dbReference type="ARBA" id="ARBA00010641"/>
    </source>
</evidence>
<name>A0A5B3GN33_9BACT</name>
<organism evidence="7 8">
    <name type="scientific">Alistipes shahii</name>
    <dbReference type="NCBI Taxonomy" id="328814"/>
    <lineage>
        <taxon>Bacteria</taxon>
        <taxon>Pseudomonadati</taxon>
        <taxon>Bacteroidota</taxon>
        <taxon>Bacteroidia</taxon>
        <taxon>Bacteroidales</taxon>
        <taxon>Rikenellaceae</taxon>
        <taxon>Alistipes</taxon>
    </lineage>
</organism>
<dbReference type="InterPro" id="IPR036388">
    <property type="entry name" value="WH-like_DNA-bd_sf"/>
</dbReference>
<dbReference type="InterPro" id="IPR013324">
    <property type="entry name" value="RNA_pol_sigma_r3/r4-like"/>
</dbReference>
<dbReference type="Proteomes" id="UP000322658">
    <property type="component" value="Unassembled WGS sequence"/>
</dbReference>
<dbReference type="SUPFAM" id="SSF88946">
    <property type="entry name" value="Sigma2 domain of RNA polymerase sigma factors"/>
    <property type="match status" value="1"/>
</dbReference>
<dbReference type="SUPFAM" id="SSF88659">
    <property type="entry name" value="Sigma3 and sigma4 domains of RNA polymerase sigma factors"/>
    <property type="match status" value="1"/>
</dbReference>
<dbReference type="InterPro" id="IPR013249">
    <property type="entry name" value="RNA_pol_sigma70_r4_t2"/>
</dbReference>
<keyword evidence="2" id="KW-0805">Transcription regulation</keyword>
<gene>
    <name evidence="7" type="ORF">F2Y07_09820</name>
</gene>